<sequence length="336" mass="37522">MQDAAQLSDFEKDQRNWEIETDECSPEKFGRTAPNRWPSSVSSFDRHPGAQGLRPVMRGNATQTSVDNDVDHARCSGSVGGGILKAGDLRVNAVTVSSETTDVDLPPSSNDSDGVSKTEVTCRMEFRNTLYGTHLHYACRNESIACTELLLKMYTNITIPLNEKIPLHDECNMRWWLGIQLLRYTKPAPPTSLFFDSSDDECTPSTTGTVGQVLMSSQIKEEDSPTNSTGYTGISPPGRIQRFLGGTSQTSLKRDQLNRITDCISELASAGHSPRRLLQKTGAQREPLPTYSPNQTRQRIIPKRLAKYTHLFRSEKIVEAKKDMGQWDVTKIFSYK</sequence>
<feature type="compositionally biased region" description="Basic and acidic residues" evidence="1">
    <location>
        <begin position="9"/>
        <end position="18"/>
    </location>
</feature>
<name>A0AAV4W2Q6_9ARAC</name>
<dbReference type="AlphaFoldDB" id="A0AAV4W2Q6"/>
<reference evidence="2 3" key="1">
    <citation type="submission" date="2021-06" db="EMBL/GenBank/DDBJ databases">
        <title>Caerostris darwini draft genome.</title>
        <authorList>
            <person name="Kono N."/>
            <person name="Arakawa K."/>
        </authorList>
    </citation>
    <scope>NUCLEOTIDE SEQUENCE [LARGE SCALE GENOMIC DNA]</scope>
</reference>
<organism evidence="2 3">
    <name type="scientific">Caerostris darwini</name>
    <dbReference type="NCBI Taxonomy" id="1538125"/>
    <lineage>
        <taxon>Eukaryota</taxon>
        <taxon>Metazoa</taxon>
        <taxon>Ecdysozoa</taxon>
        <taxon>Arthropoda</taxon>
        <taxon>Chelicerata</taxon>
        <taxon>Arachnida</taxon>
        <taxon>Araneae</taxon>
        <taxon>Araneomorphae</taxon>
        <taxon>Entelegynae</taxon>
        <taxon>Araneoidea</taxon>
        <taxon>Araneidae</taxon>
        <taxon>Caerostris</taxon>
    </lineage>
</organism>
<feature type="region of interest" description="Disordered" evidence="1">
    <location>
        <begin position="274"/>
        <end position="294"/>
    </location>
</feature>
<dbReference type="Proteomes" id="UP001054837">
    <property type="component" value="Unassembled WGS sequence"/>
</dbReference>
<keyword evidence="3" id="KW-1185">Reference proteome</keyword>
<comment type="caution">
    <text evidence="2">The sequence shown here is derived from an EMBL/GenBank/DDBJ whole genome shotgun (WGS) entry which is preliminary data.</text>
</comment>
<dbReference type="EMBL" id="BPLQ01014064">
    <property type="protein sequence ID" value="GIY76952.1"/>
    <property type="molecule type" value="Genomic_DNA"/>
</dbReference>
<proteinExistence type="predicted"/>
<feature type="region of interest" description="Disordered" evidence="1">
    <location>
        <begin position="1"/>
        <end position="46"/>
    </location>
</feature>
<protein>
    <submittedName>
        <fullName evidence="2">Uncharacterized protein</fullName>
    </submittedName>
</protein>
<evidence type="ECO:0000313" key="3">
    <source>
        <dbReference type="Proteomes" id="UP001054837"/>
    </source>
</evidence>
<gene>
    <name evidence="2" type="ORF">CDAR_265201</name>
</gene>
<evidence type="ECO:0000256" key="1">
    <source>
        <dbReference type="SAM" id="MobiDB-lite"/>
    </source>
</evidence>
<evidence type="ECO:0000313" key="2">
    <source>
        <dbReference type="EMBL" id="GIY76952.1"/>
    </source>
</evidence>
<feature type="region of interest" description="Disordered" evidence="1">
    <location>
        <begin position="219"/>
        <end position="238"/>
    </location>
</feature>
<accession>A0AAV4W2Q6</accession>